<sequence length="70" mass="7525">MNDVGTMRTGAAARLQRDMRASVSCVNRGARKAGMPIAGSMRFDTTKNAINQAFAGFASSIRCRAGMFHQ</sequence>
<proteinExistence type="predicted"/>
<comment type="caution">
    <text evidence="1">The sequence shown here is derived from an EMBL/GenBank/DDBJ whole genome shotgun (WGS) entry which is preliminary data.</text>
</comment>
<dbReference type="AlphaFoldDB" id="A0A365QXY6"/>
<dbReference type="EMBL" id="QMFZ01000006">
    <property type="protein sequence ID" value="RBB40634.1"/>
    <property type="molecule type" value="Genomic_DNA"/>
</dbReference>
<accession>A0A365QXY6</accession>
<evidence type="ECO:0000313" key="2">
    <source>
        <dbReference type="Proteomes" id="UP000252458"/>
    </source>
</evidence>
<name>A0A365QXY6_9BURK</name>
<reference evidence="1 2" key="1">
    <citation type="submission" date="2018-06" db="EMBL/GenBank/DDBJ databases">
        <title>Draft genome sequence of Burkholderia reimsis strain BE51 isolated from a French agricultural soil.</title>
        <authorList>
            <person name="Esmaeel Q."/>
        </authorList>
    </citation>
    <scope>NUCLEOTIDE SEQUENCE [LARGE SCALE GENOMIC DNA]</scope>
    <source>
        <strain evidence="1 2">BE51</strain>
    </source>
</reference>
<dbReference type="Proteomes" id="UP000252458">
    <property type="component" value="Unassembled WGS sequence"/>
</dbReference>
<keyword evidence="2" id="KW-1185">Reference proteome</keyword>
<organism evidence="1 2">
    <name type="scientific">Burkholderia reimsis</name>
    <dbReference type="NCBI Taxonomy" id="2234132"/>
    <lineage>
        <taxon>Bacteria</taxon>
        <taxon>Pseudomonadati</taxon>
        <taxon>Pseudomonadota</taxon>
        <taxon>Betaproteobacteria</taxon>
        <taxon>Burkholderiales</taxon>
        <taxon>Burkholderiaceae</taxon>
        <taxon>Burkholderia</taxon>
    </lineage>
</organism>
<protein>
    <submittedName>
        <fullName evidence="1">Uncharacterized protein</fullName>
    </submittedName>
</protein>
<gene>
    <name evidence="1" type="ORF">DPV79_09575</name>
</gene>
<evidence type="ECO:0000313" key="1">
    <source>
        <dbReference type="EMBL" id="RBB40634.1"/>
    </source>
</evidence>